<evidence type="ECO:0000313" key="2">
    <source>
        <dbReference type="EMBL" id="KAH6610815.1"/>
    </source>
</evidence>
<reference evidence="2" key="1">
    <citation type="submission" date="2021-08" db="EMBL/GenBank/DDBJ databases">
        <title>Chromosome-Level Trichoderma cornu-damae using Hi-C Data.</title>
        <authorList>
            <person name="Kim C.S."/>
        </authorList>
    </citation>
    <scope>NUCLEOTIDE SEQUENCE</scope>
    <source>
        <strain evidence="2">KA19-0412C</strain>
    </source>
</reference>
<keyword evidence="3" id="KW-1185">Reference proteome</keyword>
<dbReference type="PANTHER" id="PTHR40460:SF1">
    <property type="entry name" value="CSBD-LIKE DOMAIN-CONTAINING PROTEIN"/>
    <property type="match status" value="1"/>
</dbReference>
<dbReference type="OrthoDB" id="5309565at2759"/>
<feature type="region of interest" description="Disordered" evidence="1">
    <location>
        <begin position="61"/>
        <end position="167"/>
    </location>
</feature>
<accession>A0A9P8QW52</accession>
<feature type="compositionally biased region" description="Basic and acidic residues" evidence="1">
    <location>
        <begin position="100"/>
        <end position="120"/>
    </location>
</feature>
<dbReference type="AlphaFoldDB" id="A0A9P8QW52"/>
<organism evidence="2 3">
    <name type="scientific">Trichoderma cornu-damae</name>
    <dbReference type="NCBI Taxonomy" id="654480"/>
    <lineage>
        <taxon>Eukaryota</taxon>
        <taxon>Fungi</taxon>
        <taxon>Dikarya</taxon>
        <taxon>Ascomycota</taxon>
        <taxon>Pezizomycotina</taxon>
        <taxon>Sordariomycetes</taxon>
        <taxon>Hypocreomycetidae</taxon>
        <taxon>Hypocreales</taxon>
        <taxon>Hypocreaceae</taxon>
        <taxon>Trichoderma</taxon>
    </lineage>
</organism>
<feature type="compositionally biased region" description="Basic and acidic residues" evidence="1">
    <location>
        <begin position="136"/>
        <end position="160"/>
    </location>
</feature>
<dbReference type="PANTHER" id="PTHR40460">
    <property type="entry name" value="CHROMOSOME 1, WHOLE GENOME SHOTGUN SEQUENCE"/>
    <property type="match status" value="1"/>
</dbReference>
<feature type="compositionally biased region" description="Polar residues" evidence="1">
    <location>
        <begin position="78"/>
        <end position="99"/>
    </location>
</feature>
<evidence type="ECO:0008006" key="4">
    <source>
        <dbReference type="Google" id="ProtNLM"/>
    </source>
</evidence>
<gene>
    <name evidence="2" type="ORF">Trco_000835</name>
</gene>
<comment type="caution">
    <text evidence="2">The sequence shown here is derived from an EMBL/GenBank/DDBJ whole genome shotgun (WGS) entry which is preliminary data.</text>
</comment>
<sequence>MSDDSSNEPSTLRSYIDSATGAVQNVVGSLTGDTGDQAVGQARQDKAKAEYDASQATVKLPGGAISSTGAFAKDDPNRTQGSWDQTSLKASGRQQNLEGQQREAKGQLRDYGHGLGDRVQRTVGGAVSGLAGDEEGQTHYEALHDRGKTQQRGAEHDIRKKAGGGQS</sequence>
<evidence type="ECO:0000313" key="3">
    <source>
        <dbReference type="Proteomes" id="UP000827724"/>
    </source>
</evidence>
<proteinExistence type="predicted"/>
<dbReference type="Proteomes" id="UP000827724">
    <property type="component" value="Unassembled WGS sequence"/>
</dbReference>
<name>A0A9P8QW52_9HYPO</name>
<dbReference type="EMBL" id="JAIWOZ010000001">
    <property type="protein sequence ID" value="KAH6610815.1"/>
    <property type="molecule type" value="Genomic_DNA"/>
</dbReference>
<evidence type="ECO:0000256" key="1">
    <source>
        <dbReference type="SAM" id="MobiDB-lite"/>
    </source>
</evidence>
<protein>
    <recommendedName>
        <fullName evidence="4">CsbD-like domain-containing protein</fullName>
    </recommendedName>
</protein>